<evidence type="ECO:0000256" key="3">
    <source>
        <dbReference type="ARBA" id="ARBA00004906"/>
    </source>
</evidence>
<evidence type="ECO:0000256" key="2">
    <source>
        <dbReference type="ARBA" id="ARBA00004167"/>
    </source>
</evidence>
<proteinExistence type="inferred from homology"/>
<evidence type="ECO:0000256" key="14">
    <source>
        <dbReference type="ARBA" id="ARBA00024209"/>
    </source>
</evidence>
<comment type="subcellular location">
    <subcellularLocation>
        <location evidence="2">Membrane</location>
        <topology evidence="2">Single-pass membrane protein</topology>
    </subcellularLocation>
</comment>
<organism evidence="17 18">
    <name type="scientific">Theobroma cacao</name>
    <name type="common">Cacao</name>
    <name type="synonym">Cocoa</name>
    <dbReference type="NCBI Taxonomy" id="3641"/>
    <lineage>
        <taxon>Eukaryota</taxon>
        <taxon>Viridiplantae</taxon>
        <taxon>Streptophyta</taxon>
        <taxon>Embryophyta</taxon>
        <taxon>Tracheophyta</taxon>
        <taxon>Spermatophyta</taxon>
        <taxon>Magnoliopsida</taxon>
        <taxon>eudicotyledons</taxon>
        <taxon>Gunneridae</taxon>
        <taxon>Pentapetalae</taxon>
        <taxon>rosids</taxon>
        <taxon>malvids</taxon>
        <taxon>Malvales</taxon>
        <taxon>Malvaceae</taxon>
        <taxon>Byttnerioideae</taxon>
        <taxon>Theobroma</taxon>
    </lineage>
</organism>
<dbReference type="Pfam" id="PF13947">
    <property type="entry name" value="GUB_WAK_bind"/>
    <property type="match status" value="1"/>
</dbReference>
<evidence type="ECO:0000256" key="15">
    <source>
        <dbReference type="SAM" id="SignalP"/>
    </source>
</evidence>
<comment type="similarity">
    <text evidence="14">Belongs to the RING-type zinc finger family. ATL subfamily.</text>
</comment>
<dbReference type="eggNOG" id="ENOG502RY10">
    <property type="taxonomic scope" value="Eukaryota"/>
</dbReference>
<evidence type="ECO:0000256" key="6">
    <source>
        <dbReference type="ARBA" id="ARBA00022692"/>
    </source>
</evidence>
<evidence type="ECO:0000259" key="16">
    <source>
        <dbReference type="Pfam" id="PF13947"/>
    </source>
</evidence>
<keyword evidence="12" id="KW-1133">Transmembrane helix</keyword>
<feature type="domain" description="Wall-associated receptor kinase galacturonan-binding" evidence="16">
    <location>
        <begin position="34"/>
        <end position="90"/>
    </location>
</feature>
<evidence type="ECO:0000256" key="4">
    <source>
        <dbReference type="ARBA" id="ARBA00012483"/>
    </source>
</evidence>
<dbReference type="PANTHER" id="PTHR46279">
    <property type="entry name" value="RING/U-BOX SUPERFAMILY PROTEIN"/>
    <property type="match status" value="1"/>
</dbReference>
<sequence length="280" mass="31564">MDTSVFFILLFSLVLSSTAAFESSCPPAKFGHGAFDIRFPFRLKTHQPQNCGDRGFDLFCRNNSTMIHFPSYGDLVVKSISYDTRKLNLLDPKNCVHEVFLNLNLSLTPFDYYHVLKNYTYFNCSASLGPSVTQVPCLSGPQHHVYTVESPVPVPDSCRTIKTVAIPFAYSSYLSDSSFGLGLTWDLPERQDSGSQSKTGWFHLAPKEDRSAADTWPNCGDLCWLFHFPSLFFWHSWHGSFSCCNADRHEDPLYPDTGFTCRQGKSICKEVTSIKSAKND</sequence>
<evidence type="ECO:0000256" key="7">
    <source>
        <dbReference type="ARBA" id="ARBA00022723"/>
    </source>
</evidence>
<reference evidence="17 18" key="1">
    <citation type="journal article" date="2013" name="Genome Biol.">
        <title>The genome sequence of the most widely cultivated cacao type and its use to identify candidate genes regulating pod color.</title>
        <authorList>
            <person name="Motamayor J.C."/>
            <person name="Mockaitis K."/>
            <person name="Schmutz J."/>
            <person name="Haiminen N."/>
            <person name="Iii D.L."/>
            <person name="Cornejo O."/>
            <person name="Findley S.D."/>
            <person name="Zheng P."/>
            <person name="Utro F."/>
            <person name="Royaert S."/>
            <person name="Saski C."/>
            <person name="Jenkins J."/>
            <person name="Podicheti R."/>
            <person name="Zhao M."/>
            <person name="Scheffler B.E."/>
            <person name="Stack J.C."/>
            <person name="Feltus F.A."/>
            <person name="Mustiga G.M."/>
            <person name="Amores F."/>
            <person name="Phillips W."/>
            <person name="Marelli J.P."/>
            <person name="May G.D."/>
            <person name="Shapiro H."/>
            <person name="Ma J."/>
            <person name="Bustamante C.D."/>
            <person name="Schnell R.J."/>
            <person name="Main D."/>
            <person name="Gilbert D."/>
            <person name="Parida L."/>
            <person name="Kuhn D.N."/>
        </authorList>
    </citation>
    <scope>NUCLEOTIDE SEQUENCE [LARGE SCALE GENOMIC DNA]</scope>
    <source>
        <strain evidence="18">cv. Matina 1-6</strain>
    </source>
</reference>
<comment type="pathway">
    <text evidence="3">Protein modification; protein ubiquitination.</text>
</comment>
<keyword evidence="10" id="KW-0833">Ubl conjugation pathway</keyword>
<keyword evidence="7" id="KW-0479">Metal-binding</keyword>
<name>A0A061G335_THECC</name>
<dbReference type="GO" id="GO:0061630">
    <property type="term" value="F:ubiquitin protein ligase activity"/>
    <property type="evidence" value="ECO:0007669"/>
    <property type="project" value="UniProtKB-EC"/>
</dbReference>
<dbReference type="GO" id="GO:0016020">
    <property type="term" value="C:membrane"/>
    <property type="evidence" value="ECO:0007669"/>
    <property type="project" value="UniProtKB-SubCell"/>
</dbReference>
<gene>
    <name evidence="17" type="ORF">TCM_015909</name>
</gene>
<evidence type="ECO:0000313" key="17">
    <source>
        <dbReference type="EMBL" id="EOY24245.1"/>
    </source>
</evidence>
<dbReference type="EMBL" id="CM001881">
    <property type="protein sequence ID" value="EOY24245.1"/>
    <property type="molecule type" value="Genomic_DNA"/>
</dbReference>
<evidence type="ECO:0000256" key="1">
    <source>
        <dbReference type="ARBA" id="ARBA00000900"/>
    </source>
</evidence>
<dbReference type="Gramene" id="EOY24245">
    <property type="protein sequence ID" value="EOY24245"/>
    <property type="gene ID" value="TCM_015909"/>
</dbReference>
<dbReference type="InterPro" id="IPR046948">
    <property type="entry name" value="ATL20-22-like"/>
</dbReference>
<evidence type="ECO:0000256" key="5">
    <source>
        <dbReference type="ARBA" id="ARBA00022679"/>
    </source>
</evidence>
<keyword evidence="8 15" id="KW-0732">Signal</keyword>
<keyword evidence="13" id="KW-0472">Membrane</keyword>
<comment type="catalytic activity">
    <reaction evidence="1">
        <text>S-ubiquitinyl-[E2 ubiquitin-conjugating enzyme]-L-cysteine + [acceptor protein]-L-lysine = [E2 ubiquitin-conjugating enzyme]-L-cysteine + N(6)-ubiquitinyl-[acceptor protein]-L-lysine.</text>
        <dbReference type="EC" id="2.3.2.27"/>
    </reaction>
</comment>
<evidence type="ECO:0000256" key="13">
    <source>
        <dbReference type="ARBA" id="ARBA00023136"/>
    </source>
</evidence>
<keyword evidence="5" id="KW-0808">Transferase</keyword>
<evidence type="ECO:0000256" key="10">
    <source>
        <dbReference type="ARBA" id="ARBA00022786"/>
    </source>
</evidence>
<evidence type="ECO:0000256" key="8">
    <source>
        <dbReference type="ARBA" id="ARBA00022729"/>
    </source>
</evidence>
<keyword evidence="11" id="KW-0862">Zinc</keyword>
<dbReference type="GO" id="GO:0030247">
    <property type="term" value="F:polysaccharide binding"/>
    <property type="evidence" value="ECO:0007669"/>
    <property type="project" value="InterPro"/>
</dbReference>
<dbReference type="PANTHER" id="PTHR46279:SF12">
    <property type="entry name" value="RING-TYPE E3 UBIQUITIN TRANSFERASE"/>
    <property type="match status" value="1"/>
</dbReference>
<dbReference type="InParanoid" id="A0A061G335"/>
<dbReference type="Proteomes" id="UP000026915">
    <property type="component" value="Chromosome 3"/>
</dbReference>
<protein>
    <recommendedName>
        <fullName evidence="4">RING-type E3 ubiquitin transferase</fullName>
        <ecNumber evidence="4">2.3.2.27</ecNumber>
    </recommendedName>
</protein>
<dbReference type="AlphaFoldDB" id="A0A061G335"/>
<evidence type="ECO:0000256" key="9">
    <source>
        <dbReference type="ARBA" id="ARBA00022771"/>
    </source>
</evidence>
<evidence type="ECO:0000256" key="11">
    <source>
        <dbReference type="ARBA" id="ARBA00022833"/>
    </source>
</evidence>
<dbReference type="EC" id="2.3.2.27" evidence="4"/>
<dbReference type="InterPro" id="IPR025287">
    <property type="entry name" value="WAK_GUB"/>
</dbReference>
<feature type="signal peptide" evidence="15">
    <location>
        <begin position="1"/>
        <end position="20"/>
    </location>
</feature>
<keyword evidence="6" id="KW-0812">Transmembrane</keyword>
<evidence type="ECO:0000256" key="12">
    <source>
        <dbReference type="ARBA" id="ARBA00022989"/>
    </source>
</evidence>
<keyword evidence="9" id="KW-0863">Zinc-finger</keyword>
<dbReference type="GO" id="GO:0008270">
    <property type="term" value="F:zinc ion binding"/>
    <property type="evidence" value="ECO:0007669"/>
    <property type="project" value="UniProtKB-KW"/>
</dbReference>
<feature type="chain" id="PRO_5001603151" description="RING-type E3 ubiquitin transferase" evidence="15">
    <location>
        <begin position="21"/>
        <end position="280"/>
    </location>
</feature>
<dbReference type="STRING" id="3641.A0A061G335"/>
<accession>A0A061G335</accession>
<keyword evidence="18" id="KW-1185">Reference proteome</keyword>
<evidence type="ECO:0000313" key="18">
    <source>
        <dbReference type="Proteomes" id="UP000026915"/>
    </source>
</evidence>